<dbReference type="GO" id="GO:0004482">
    <property type="term" value="F:mRNA 5'-cap (guanine-N7-)-methyltransferase activity"/>
    <property type="evidence" value="ECO:0007669"/>
    <property type="project" value="InterPro"/>
</dbReference>
<evidence type="ECO:0000313" key="26">
    <source>
        <dbReference type="Proteomes" id="UP001162018"/>
    </source>
</evidence>
<evidence type="ECO:0000256" key="11">
    <source>
        <dbReference type="ARBA" id="ARBA00022840"/>
    </source>
</evidence>
<keyword evidence="7 22" id="KW-0949">S-adenosyl-L-methionine</keyword>
<dbReference type="GO" id="GO:0044423">
    <property type="term" value="C:virion component"/>
    <property type="evidence" value="ECO:0007669"/>
    <property type="project" value="UniProtKB-KW"/>
</dbReference>
<comment type="catalytic activity">
    <reaction evidence="20">
        <text>a 5'-end (5'-triphosphoguanosine)-adenylyl-adenylyl-cytidylyl-adenosine in mRNA + 2 S-adenosyl-L-methionine = a 5'-end (N(7)-methyl 5'-triphosphoguanosine)-(2'-O-methyladenylyl)-adenylyl-cytidylyl-adenosine in mRNA + 2 S-adenosyl-L-homocysteine + H(+)</text>
        <dbReference type="Rhea" id="RHEA:65376"/>
        <dbReference type="Rhea" id="RHEA-COMP:16797"/>
        <dbReference type="Rhea" id="RHEA-COMP:16798"/>
        <dbReference type="ChEBI" id="CHEBI:15378"/>
        <dbReference type="ChEBI" id="CHEBI:57856"/>
        <dbReference type="ChEBI" id="CHEBI:59789"/>
        <dbReference type="ChEBI" id="CHEBI:156483"/>
        <dbReference type="ChEBI" id="CHEBI:156484"/>
        <dbReference type="EC" id="2.1.1.375"/>
    </reaction>
</comment>
<keyword evidence="9 22" id="KW-0547">Nucleotide-binding</keyword>
<evidence type="ECO:0000256" key="22">
    <source>
        <dbReference type="PIRNR" id="PIRNR000830"/>
    </source>
</evidence>
<evidence type="ECO:0000256" key="9">
    <source>
        <dbReference type="ARBA" id="ARBA00022741"/>
    </source>
</evidence>
<dbReference type="PROSITE" id="PS50526">
    <property type="entry name" value="RDRP_SSRNA_NEG_NONSEG"/>
    <property type="match status" value="1"/>
</dbReference>
<keyword evidence="8 22" id="KW-0548">Nucleotidyltransferase</keyword>
<keyword evidence="3 22" id="KW-0696">RNA-directed RNA polymerase</keyword>
<evidence type="ECO:0000256" key="6">
    <source>
        <dbReference type="ARBA" id="ARBA00022679"/>
    </source>
</evidence>
<comment type="function">
    <text evidence="22">RNA-directed RNA polymerase that catalyzes the transcription of viral mRNAs, their capping and polyadenylation. The template is composed of the viral RNA tightly encapsidated by the nucleoprotein (N). The viral polymerase binds to the genomic RNA at the 3' leader promoter, and transcribes subsequently all viral mRNAs with a decreasing efficiency. The first gene is the most transcribed, and the last the least transcribed. The viral phosphoprotein acts as a processivity factor. Capping is concomitant with initiation of mRNA transcription. Indeed, a GDP polyribonucleotidyl transferase (PRNTase) adds the cap structure when the nascent RNA chain length has reached few nucleotides. Ribose 2'-O methylation of viral mRNA cap precedes and facilitates subsequent guanine-N-7 methylation, both activities being carried by the viral polymerase. Polyadenylation of mRNAs occur by a stuttering mechanism at a slipery stop site present at the end viral genes. After finishing transcription of a mRNA, the polymerase can resume transcription of the downstream gene.</text>
</comment>
<dbReference type="InterPro" id="IPR014023">
    <property type="entry name" value="Mononeg_RNA_pol_cat"/>
</dbReference>
<comment type="catalytic activity">
    <reaction evidence="18 22">
        <text>a 5'-end (5'-triphosphoguanosine)-(2'-O-methyladenylyl)-adenylyl-cytidylyl-adenosine in mRNA + S-adenosyl-L-methionine = a 5'-end (N(7)-methyl 5'-triphosphoguanosine)-(2'-O-methyladenylyl)-adenylyl-cytidylyl-adenosine in mRNA + S-adenosyl-L-homocysteine</text>
        <dbReference type="Rhea" id="RHEA:65440"/>
        <dbReference type="Rhea" id="RHEA-COMP:16798"/>
        <dbReference type="Rhea" id="RHEA-COMP:16801"/>
        <dbReference type="ChEBI" id="CHEBI:57856"/>
        <dbReference type="ChEBI" id="CHEBI:59789"/>
        <dbReference type="ChEBI" id="CHEBI:156482"/>
        <dbReference type="ChEBI" id="CHEBI:156483"/>
    </reaction>
</comment>
<dbReference type="GO" id="GO:0003968">
    <property type="term" value="F:RNA-directed RNA polymerase activity"/>
    <property type="evidence" value="ECO:0007669"/>
    <property type="project" value="UniProtKB-KW"/>
</dbReference>
<dbReference type="GO" id="GO:0005524">
    <property type="term" value="F:ATP binding"/>
    <property type="evidence" value="ECO:0007669"/>
    <property type="project" value="UniProtKB-KW"/>
</dbReference>
<dbReference type="Pfam" id="PF21081">
    <property type="entry name" value="Methyltrans_Mon_3rd"/>
    <property type="match status" value="1"/>
</dbReference>
<dbReference type="EC" id="2.7.7.48" evidence="22"/>
<dbReference type="EC" id="2.1.1.-" evidence="22"/>
<evidence type="ECO:0000259" key="24">
    <source>
        <dbReference type="PROSITE" id="PS51590"/>
    </source>
</evidence>
<evidence type="ECO:0000256" key="13">
    <source>
        <dbReference type="ARBA" id="ARBA00022953"/>
    </source>
</evidence>
<dbReference type="InterPro" id="IPR016269">
    <property type="entry name" value="RNA-dir_pol_paramyxovirus"/>
</dbReference>
<evidence type="ECO:0000256" key="19">
    <source>
        <dbReference type="ARBA" id="ARBA00047332"/>
    </source>
</evidence>
<keyword evidence="11 22" id="KW-0067">ATP-binding</keyword>
<dbReference type="PROSITE" id="PS51590">
    <property type="entry name" value="SAM_MT_MNV_L"/>
    <property type="match status" value="1"/>
</dbReference>
<comment type="catalytic activity">
    <reaction evidence="21 22">
        <text>GTP + H2O = GDP + phosphate + H(+)</text>
        <dbReference type="Rhea" id="RHEA:19669"/>
        <dbReference type="ChEBI" id="CHEBI:15377"/>
        <dbReference type="ChEBI" id="CHEBI:15378"/>
        <dbReference type="ChEBI" id="CHEBI:37565"/>
        <dbReference type="ChEBI" id="CHEBI:43474"/>
        <dbReference type="ChEBI" id="CHEBI:58189"/>
    </reaction>
</comment>
<reference evidence="25" key="1">
    <citation type="submission" date="2019-11" db="EMBL/GenBank/DDBJ databases">
        <title>Complexity of the virome associated to tospovirus-transmitting thrips species.</title>
        <authorList>
            <person name="Chiapello M."/>
            <person name="Bosco L."/>
            <person name="Ciuffo M."/>
            <person name="Ottati S."/>
            <person name="Vallino M."/>
            <person name="Salem N."/>
            <person name="Rosa C."/>
            <person name="Tavella L."/>
            <person name="Turina M."/>
        </authorList>
    </citation>
    <scope>NUCLEOTIDE SEQUENCE</scope>
    <source>
        <strain evidence="25">Tamono1</strain>
    </source>
</reference>
<dbReference type="EC" id="3.6.1.-" evidence="22"/>
<evidence type="ECO:0000256" key="14">
    <source>
        <dbReference type="ARBA" id="ARBA00023042"/>
    </source>
</evidence>
<comment type="subcellular location">
    <subcellularLocation>
        <location evidence="22">Virion</location>
    </subcellularLocation>
    <subcellularLocation>
        <location evidence="22">Host cytoplasm</location>
    </subcellularLocation>
</comment>
<evidence type="ECO:0000259" key="23">
    <source>
        <dbReference type="PROSITE" id="PS50526"/>
    </source>
</evidence>
<evidence type="ECO:0000256" key="1">
    <source>
        <dbReference type="ARBA" id="ARBA00003132"/>
    </source>
</evidence>
<dbReference type="GeneID" id="80541626"/>
<evidence type="ECO:0000256" key="2">
    <source>
        <dbReference type="ARBA" id="ARBA00007934"/>
    </source>
</evidence>
<dbReference type="InterPro" id="IPR039736">
    <property type="entry name" value="L_poly_C"/>
</dbReference>
<keyword evidence="15 22" id="KW-1035">Host cytoplasm</keyword>
<sequence>MDSHDSSSVGDLLWGDDSFDDGRFDINSGLEDGDSYAYDEDSGMETLNLVDYNLNSPILLDNLREFNKYYRGNPYEKIQFKKWWIGAAQAIKDSKIQIPDDRNFDPHKAVAKIFQDPFPRDSIAEKILEESHQSSKDLWEIPRSLIRGWLGENYNYQDLQFDPETNRYFNLYLFWYDVVLILNAKTNGELANLASMRSDWSFDRKTKMWTIQSPHGLLRIGWNLIYNQERKYLLDSQFALMIKDVFAARFQTCASLQVYRRSGGAGLINLTLIQKLYESGDKLMARHGNYVYDIIKMLEPTCNLELCKRARVYRNKMPDFPDFRTFVYTETDALEREYPGARSFLRQVCGFQNVEGVLVAYGSFRQWGHPSIDYFEGLISLHDNVTKSKNIDTGFANALASDLAFLVLRKKFREEKRWYVDSSRVPENHLLKEHIKNATWPTMSQIQEMGDHWHELPLEKCFQIPDVIDPTTLYSDKSHSMTRSEVLEHVRRGLNTPIPTRKVLKTLVETKATIWGEFLKLIDLKGLTFEDLVIGLKGKEREIKRKGRFYSLMSWNLRQYFVVTEYLIKKHYVPLFDGLTMADDMSQVMKKLIKVTDGQGIDDYTRVSIANHLDYEKWNNHQRHDATYPVFRVMDQFLGFTRLISRTHEFFENSLVYYKERPDLMKVEGRELKNRTEKLVTWTGQAGGFEGLRQKGWSILNLLVIRREASRRNVKVQILAQGDNQVISTQFKTQAYRTDDELMENLEGIKYVNQQVMDGINAGTASLGLTINKAETMQSADFMSYGKVPVFRGVVYPLVTKRWARVTCVNNDQLPSLGSVGATATTNALMVSHFSTSPLESVRMFHWVCSLIRIILFRHNPALRGPIKYGIPMDDSNYAVKIKVANAAYQYLDPVLGGICGMSLTRMMVRQFPDPLTEALSFWKIVHDNSQEEWVKKLSKAVGHPRIALYKSSDIAKLVENPTSLNIKGGINVANLLKEAIRKYMIVNSSKIQNSIIRSATQYAGEHEASFRSHLDSISPRFPRFLSAYRSATFFGISDGIVSLYQNSRTYRSHFGKKQGSNLDRLVRKSEELSVDVLSGLARRALDMGYIMWSCSSSHADKLRQISWGAPVKGATVPHPIELIGDRGECIGACRKCTDTRNGRTFLTVSTPKGLDRYLTHRGFMPAYLGSKTAETSSIFQPYEREAVDPFMERVAKLRIAIDWFIRKDSNLSTSIFSTFTGLTGEDWSQSVEGFARTGSAYHRFGCNRQSAGGYYPGSPAKTTWMFATTDTMSGIGLTNYDFMFQALLVFAQLTEGEITDMSQVSRVGHYHIKCLDCLREVDEPWLECRIPFKHPNVQSIVSKWKPEDTEWSRINKPITIPPGDWSSVEQEEGSYHVGLAGGFLFADCVLSGISNLENLHIFPLGIREKLTARTYLRGILEGIIRASSLDCVARRSVLLLANHTQAILGTVLTVIDVLTLDPNFVNLCRGGSISEALRRSPHRVPPSYPARNSDLGASIRSFFKGSALHIIYSEHPFVLYPSTWVFSELSSPAVLGPLILGTKLRSIVLKKRHSKEEKLVITQCKQQSLLIRGKEKDLSGLLGMIAGFKSTSQEVRHALKEYNPMDPSMSGTDGMCSLKWGAEWIGSAMLSEVLFTSFEQPAHVLEIPKKTSPLISGLRTAQIATGAHYKIRSILSKLKLRPMDALVGGDGSGGMTSAILRMYPRTKCIFNTLVEYQDVILKGASPDPPSAIMALPPLDRSRCVNLSSVWKHSNDLSFPATWEYFLELKRSHRLDLDLMVFDMEVRSEIVLRDIIRNLSKYLHLLLNPTGTLIFKSYAHWIIGSEASIVRIIGPFFKHVYLATTSVSSTFTSEMYVVFRDLVQEVEDFLKYPDEAMLHQAVCKSYVFKSPEEEFSRALMISNQNLLKGVPRNLIPRLDLEVGSLLTRMGVEPGKAHNLSVVGIISSPLKQVDFLLWMTWVVFESVIQTSRGSRKEALQPPSDNDLEKLFSWVVGTGMVIALIKEDEKLFEKMQRLVDEGVILRWSIVYINGRYHPSWSLTGGVGSIKHLYLDRNQALIGNVIRINHRLMRSVKWDEKPGGNLVHEIIKMNRGAIVSLKRKLTGFWDLFKVI</sequence>
<dbReference type="RefSeq" id="YP_010802827.1">
    <property type="nucleotide sequence ID" value="NC_077049.1"/>
</dbReference>
<dbReference type="KEGG" id="vg:80541626"/>
<dbReference type="Pfam" id="PF21080">
    <property type="entry name" value="Methyltrans_Mon_1st"/>
    <property type="match status" value="1"/>
</dbReference>
<keyword evidence="6 22" id="KW-0808">Transferase</keyword>
<protein>
    <recommendedName>
        <fullName evidence="22">RNA-directed RNA polymerase L</fullName>
        <shortName evidence="22">Protein L</shortName>
    </recommendedName>
    <alternativeName>
        <fullName evidence="22">Large structural protein</fullName>
    </alternativeName>
    <alternativeName>
        <fullName evidence="22">Replicase</fullName>
    </alternativeName>
    <alternativeName>
        <fullName evidence="22">Transcriptase</fullName>
    </alternativeName>
    <domain>
        <recommendedName>
            <fullName evidence="22">RNA-directed RNA polymerase</fullName>
            <ecNumber evidence="22">2.7.7.48</ecNumber>
        </recommendedName>
    </domain>
    <domain>
        <recommendedName>
            <fullName evidence="22">GTP phosphohydrolase</fullName>
            <ecNumber evidence="22">3.6.1.-</ecNumber>
        </recommendedName>
    </domain>
    <domain>
        <recommendedName>
            <fullName evidence="22">GDP polyribonucleotidyltransferase</fullName>
            <ecNumber evidence="22">2.7.7.88</ecNumber>
        </recommendedName>
        <alternativeName>
            <fullName evidence="22">PRNTase</fullName>
        </alternativeName>
    </domain>
    <domain>
        <recommendedName>
            <fullName evidence="22">mRNA (nucleoside-2'-O-)-methyltransferase</fullName>
            <shortName evidence="22">N1-2'-O-MTase</shortName>
            <ecNumber evidence="22">2.1.1.-</ecNumber>
        </recommendedName>
    </domain>
    <domain>
        <recommendedName>
            <fullName evidence="22">mRNA (guanine-N(7)-)-methyltransferase</fullName>
            <shortName evidence="22">G-N7-MTase</shortName>
        </recommendedName>
    </domain>
</protein>
<evidence type="ECO:0000256" key="20">
    <source>
        <dbReference type="ARBA" id="ARBA00047370"/>
    </source>
</evidence>
<dbReference type="InterPro" id="IPR048398">
    <property type="entry name" value="Methyltrans_Mon_C"/>
</dbReference>
<dbReference type="Pfam" id="PF14314">
    <property type="entry name" value="Methyltrans_Mon_2nd"/>
    <property type="match status" value="1"/>
</dbReference>
<accession>A0A7G9IR98</accession>
<comment type="function">
    <text evidence="1 22">RNA-directed RNA polymerase that catalyzes the replication of viral genomic RNA. The template is composed of the viral RNA tightly encapsidated by the nucleoprotein (N). The replicase mode is dependent on intracellular N protein concentration. In this mode, the polymerase replicates the whole viral genome without recognizing transcriptional signals, and the replicated genome is not caped or polyadenylated.</text>
</comment>
<dbReference type="InterPro" id="IPR025786">
    <property type="entry name" value="Mononega_L_MeTrfase"/>
</dbReference>
<dbReference type="GO" id="GO:0016787">
    <property type="term" value="F:hydrolase activity"/>
    <property type="evidence" value="ECO:0007669"/>
    <property type="project" value="UniProtKB-KW"/>
</dbReference>
<evidence type="ECO:0000256" key="21">
    <source>
        <dbReference type="ARBA" id="ARBA00048548"/>
    </source>
</evidence>
<organism evidence="25 26">
    <name type="scientific">Thrips tabaci associated dimarhabdovirus 1</name>
    <dbReference type="NCBI Taxonomy" id="2767265"/>
    <lineage>
        <taxon>Viruses</taxon>
        <taxon>Riboviria</taxon>
        <taxon>Orthornavirae</taxon>
        <taxon>Negarnaviricota</taxon>
        <taxon>Haploviricotina</taxon>
        <taxon>Monjiviricetes</taxon>
        <taxon>Mononegavirales</taxon>
        <taxon>Rhabdoviridae</taxon>
        <taxon>Alpharhabdovirinae</taxon>
        <taxon>Alphathriprhavirus</taxon>
        <taxon>Alphathriprhavirus tabaci</taxon>
        <taxon>Thriprhavirus tabaci</taxon>
    </lineage>
</organism>
<evidence type="ECO:0000256" key="15">
    <source>
        <dbReference type="ARBA" id="ARBA00023200"/>
    </source>
</evidence>
<comment type="catalytic activity">
    <reaction evidence="22">
        <text>RNA(n) + a ribonucleoside 5'-triphosphate = RNA(n+1) + diphosphate</text>
        <dbReference type="Rhea" id="RHEA:21248"/>
        <dbReference type="Rhea" id="RHEA-COMP:14527"/>
        <dbReference type="Rhea" id="RHEA-COMP:17342"/>
        <dbReference type="ChEBI" id="CHEBI:33019"/>
        <dbReference type="ChEBI" id="CHEBI:61557"/>
        <dbReference type="ChEBI" id="CHEBI:140395"/>
        <dbReference type="EC" id="2.7.7.48"/>
    </reaction>
</comment>
<dbReference type="Pfam" id="PF14318">
    <property type="entry name" value="Mononeg_mRNAcap"/>
    <property type="match status" value="1"/>
</dbReference>
<keyword evidence="10" id="KW-0378">Hydrolase</keyword>
<keyword evidence="13 22" id="KW-0693">Viral RNA replication</keyword>
<feature type="domain" description="Mononegavirus-type SAM-dependent 2'-O-MTase" evidence="24">
    <location>
        <begin position="1660"/>
        <end position="1858"/>
    </location>
</feature>
<evidence type="ECO:0000256" key="5">
    <source>
        <dbReference type="ARBA" id="ARBA00022664"/>
    </source>
</evidence>
<evidence type="ECO:0000256" key="10">
    <source>
        <dbReference type="ARBA" id="ARBA00022801"/>
    </source>
</evidence>
<proteinExistence type="inferred from homology"/>
<evidence type="ECO:0000256" key="17">
    <source>
        <dbReference type="ARBA" id="ARBA00024494"/>
    </source>
</evidence>
<dbReference type="InterPro" id="IPR039530">
    <property type="entry name" value="L_methyltransferase_rhabdo"/>
</dbReference>
<evidence type="ECO:0000256" key="12">
    <source>
        <dbReference type="ARBA" id="ARBA00022844"/>
    </source>
</evidence>
<comment type="catalytic activity">
    <reaction evidence="19 22">
        <text>a 5'-end (5'-triphosphoguanosine)-adenylyl-adenylyl-cytidylyl-adenosine in mRNA + S-adenosyl-L-methionine = a 5'-end (5'-triphosphoguanosine)-(2'-O-methyladenylyl)-adenylyl-cytidylyl-adenosine in mRNA + S-adenosyl-L-homocysteine + H(+)</text>
        <dbReference type="Rhea" id="RHEA:65380"/>
        <dbReference type="Rhea" id="RHEA-COMP:16797"/>
        <dbReference type="Rhea" id="RHEA-COMP:16801"/>
        <dbReference type="ChEBI" id="CHEBI:15378"/>
        <dbReference type="ChEBI" id="CHEBI:57856"/>
        <dbReference type="ChEBI" id="CHEBI:59789"/>
        <dbReference type="ChEBI" id="CHEBI:156482"/>
        <dbReference type="ChEBI" id="CHEBI:156484"/>
    </reaction>
</comment>
<dbReference type="EC" id="2.7.7.88" evidence="22"/>
<dbReference type="Pfam" id="PF00946">
    <property type="entry name" value="Mononeg_RNA_pol"/>
    <property type="match status" value="1"/>
</dbReference>
<evidence type="ECO:0000256" key="3">
    <source>
        <dbReference type="ARBA" id="ARBA00022484"/>
    </source>
</evidence>
<comment type="similarity">
    <text evidence="2 22">Belongs to the paramyxovirus L protein family.</text>
</comment>
<keyword evidence="4 22" id="KW-0489">Methyltransferase</keyword>
<name>A0A7G9IR98_9RHAB</name>
<dbReference type="PIRSF" id="PIRSF000830">
    <property type="entry name" value="RNA_pol_ParamyxoV"/>
    <property type="match status" value="1"/>
</dbReference>
<dbReference type="InterPro" id="IPR048397">
    <property type="entry name" value="Methyltrans_Mon_CD"/>
</dbReference>
<keyword evidence="14 22" id="KW-0506">mRNA capping</keyword>
<dbReference type="GO" id="GO:0030430">
    <property type="term" value="C:host cell cytoplasm"/>
    <property type="evidence" value="ECO:0007669"/>
    <property type="project" value="UniProtKB-SubCell"/>
</dbReference>
<comment type="catalytic activity">
    <reaction evidence="17">
        <text>a 5'-end triphospho-adenylyl-adenylyl-cytidylyl-adenosine in mRNA + GDP + H(+) = a 5'-end (5'-triphosphoguanosine)-adenylyl-adenylyl-cytidylyl-adenosine in mRNA + diphosphate</text>
        <dbReference type="Rhea" id="RHEA:65436"/>
        <dbReference type="Rhea" id="RHEA-COMP:16797"/>
        <dbReference type="Rhea" id="RHEA-COMP:16799"/>
        <dbReference type="ChEBI" id="CHEBI:15378"/>
        <dbReference type="ChEBI" id="CHEBI:33019"/>
        <dbReference type="ChEBI" id="CHEBI:58189"/>
        <dbReference type="ChEBI" id="CHEBI:156484"/>
        <dbReference type="ChEBI" id="CHEBI:156503"/>
        <dbReference type="EC" id="2.7.7.88"/>
    </reaction>
</comment>
<evidence type="ECO:0000256" key="18">
    <source>
        <dbReference type="ARBA" id="ARBA00024499"/>
    </source>
</evidence>
<dbReference type="NCBIfam" id="TIGR04198">
    <property type="entry name" value="paramyx_RNAcap"/>
    <property type="match status" value="1"/>
</dbReference>
<keyword evidence="12 22" id="KW-0946">Virion</keyword>
<dbReference type="InterPro" id="IPR026890">
    <property type="entry name" value="Mononeg_mRNAcap"/>
</dbReference>
<dbReference type="EMBL" id="MN714687">
    <property type="protein sequence ID" value="QNM37830.1"/>
    <property type="molecule type" value="Genomic_RNA"/>
</dbReference>
<evidence type="ECO:0000256" key="4">
    <source>
        <dbReference type="ARBA" id="ARBA00022603"/>
    </source>
</evidence>
<keyword evidence="16" id="KW-0511">Multifunctional enzyme</keyword>
<keyword evidence="5 22" id="KW-0507">mRNA processing</keyword>
<dbReference type="Proteomes" id="UP001162018">
    <property type="component" value="Segment"/>
</dbReference>
<evidence type="ECO:0000256" key="8">
    <source>
        <dbReference type="ARBA" id="ARBA00022695"/>
    </source>
</evidence>
<evidence type="ECO:0000256" key="16">
    <source>
        <dbReference type="ARBA" id="ARBA00023268"/>
    </source>
</evidence>
<evidence type="ECO:0000256" key="7">
    <source>
        <dbReference type="ARBA" id="ARBA00022691"/>
    </source>
</evidence>
<evidence type="ECO:0000313" key="25">
    <source>
        <dbReference type="EMBL" id="QNM37830.1"/>
    </source>
</evidence>
<feature type="domain" description="RdRp catalytic" evidence="23">
    <location>
        <begin position="607"/>
        <end position="793"/>
    </location>
</feature>
<keyword evidence="26" id="KW-1185">Reference proteome</keyword>